<evidence type="ECO:0000313" key="15">
    <source>
        <dbReference type="Proteomes" id="UP000807504"/>
    </source>
</evidence>
<dbReference type="GO" id="GO:0005737">
    <property type="term" value="C:cytoplasm"/>
    <property type="evidence" value="ECO:0007669"/>
    <property type="project" value="TreeGrafter"/>
</dbReference>
<dbReference type="NCBIfam" id="NF003764">
    <property type="entry name" value="PRK05355.1"/>
    <property type="match status" value="1"/>
</dbReference>
<keyword evidence="7" id="KW-0808">Transferase</keyword>
<accession>A0A8T0FEX2</accession>
<evidence type="ECO:0000256" key="4">
    <source>
        <dbReference type="ARBA" id="ARBA00013030"/>
    </source>
</evidence>
<evidence type="ECO:0000259" key="13">
    <source>
        <dbReference type="Pfam" id="PF00266"/>
    </source>
</evidence>
<comment type="caution">
    <text evidence="14">The sequence shown here is derived from an EMBL/GenBank/DDBJ whole genome shotgun (WGS) entry which is preliminary data.</text>
</comment>
<reference evidence="14" key="1">
    <citation type="journal article" date="2020" name="bioRxiv">
        <title>Chromosome-level reference genome of the European wasp spider Argiope bruennichi: a resource for studies on range expansion and evolutionary adaptation.</title>
        <authorList>
            <person name="Sheffer M.M."/>
            <person name="Hoppe A."/>
            <person name="Krehenwinkel H."/>
            <person name="Uhl G."/>
            <person name="Kuss A.W."/>
            <person name="Jensen L."/>
            <person name="Jensen C."/>
            <person name="Gillespie R.G."/>
            <person name="Hoff K.J."/>
            <person name="Prost S."/>
        </authorList>
    </citation>
    <scope>NUCLEOTIDE SEQUENCE</scope>
</reference>
<dbReference type="Gene3D" id="3.90.1150.10">
    <property type="entry name" value="Aspartate Aminotransferase, domain 1"/>
    <property type="match status" value="1"/>
</dbReference>
<dbReference type="GO" id="GO:0030170">
    <property type="term" value="F:pyridoxal phosphate binding"/>
    <property type="evidence" value="ECO:0007669"/>
    <property type="project" value="TreeGrafter"/>
</dbReference>
<dbReference type="GO" id="GO:0006564">
    <property type="term" value="P:L-serine biosynthetic process"/>
    <property type="evidence" value="ECO:0007669"/>
    <property type="project" value="UniProtKB-KW"/>
</dbReference>
<comment type="catalytic activity">
    <reaction evidence="10">
        <text>4-(phosphooxy)-L-threonine + 2-oxoglutarate = (R)-3-hydroxy-2-oxo-4-phosphooxybutanoate + L-glutamate</text>
        <dbReference type="Rhea" id="RHEA:16573"/>
        <dbReference type="ChEBI" id="CHEBI:16810"/>
        <dbReference type="ChEBI" id="CHEBI:29985"/>
        <dbReference type="ChEBI" id="CHEBI:58452"/>
        <dbReference type="ChEBI" id="CHEBI:58538"/>
        <dbReference type="EC" id="2.6.1.52"/>
    </reaction>
</comment>
<dbReference type="Proteomes" id="UP000807504">
    <property type="component" value="Unassembled WGS sequence"/>
</dbReference>
<dbReference type="Pfam" id="PF00266">
    <property type="entry name" value="Aminotran_5"/>
    <property type="match status" value="2"/>
</dbReference>
<evidence type="ECO:0000256" key="12">
    <source>
        <dbReference type="RuleBase" id="RU004504"/>
    </source>
</evidence>
<evidence type="ECO:0000256" key="10">
    <source>
        <dbReference type="ARBA" id="ARBA00047630"/>
    </source>
</evidence>
<evidence type="ECO:0000256" key="9">
    <source>
        <dbReference type="ARBA" id="ARBA00023299"/>
    </source>
</evidence>
<feature type="domain" description="Aminotransferase class V" evidence="13">
    <location>
        <begin position="103"/>
        <end position="324"/>
    </location>
</feature>
<feature type="domain" description="Aminotransferase class V" evidence="13">
    <location>
        <begin position="8"/>
        <end position="99"/>
    </location>
</feature>
<protein>
    <recommendedName>
        <fullName evidence="4">phosphoserine transaminase</fullName>
        <ecNumber evidence="4">2.6.1.52</ecNumber>
    </recommendedName>
</protein>
<evidence type="ECO:0000256" key="2">
    <source>
        <dbReference type="ARBA" id="ARBA00005099"/>
    </source>
</evidence>
<gene>
    <name evidence="14" type="ORF">HNY73_007454</name>
</gene>
<dbReference type="PIRSF" id="PIRSF000525">
    <property type="entry name" value="SerC"/>
    <property type="match status" value="1"/>
</dbReference>
<dbReference type="InterPro" id="IPR000192">
    <property type="entry name" value="Aminotrans_V_dom"/>
</dbReference>
<sequence length="336" mass="36988">MASNKALNFAPGPAKVPEEVLEQAHREFFNYNNSGISVVELTHRGVDYGKINDEAEAALRELYQIPPNYKVLFLQGGGTGQFAAVPLNLCSSSDDVVYTGIPDQSEWKLSSNAKYVYYCANETIHGIEFDFVPETNGVPLVCDMSSNVLTRPFDVTKFGVIFAGAQKNAGIPGVTFVIIREDLLGKGMSICPTVFDYKINAANKSLYNTPPTFSVYILGLVFKWVLSQGGVSAMDQHSAVKSSLVYEVLDASNGFYHSAIKKENRSRMNIPFRIGGPSGNDELETKFLNEAKARRMLSLKGHRSVGGIRISLFNAITLDETKALVEFLKEFQAKNQ</sequence>
<dbReference type="InterPro" id="IPR015421">
    <property type="entry name" value="PyrdxlP-dep_Trfase_major"/>
</dbReference>
<comment type="catalytic activity">
    <reaction evidence="11">
        <text>O-phospho-L-serine + 2-oxoglutarate = 3-phosphooxypyruvate + L-glutamate</text>
        <dbReference type="Rhea" id="RHEA:14329"/>
        <dbReference type="ChEBI" id="CHEBI:16810"/>
        <dbReference type="ChEBI" id="CHEBI:18110"/>
        <dbReference type="ChEBI" id="CHEBI:29985"/>
        <dbReference type="ChEBI" id="CHEBI:57524"/>
        <dbReference type="EC" id="2.6.1.52"/>
    </reaction>
</comment>
<dbReference type="GO" id="GO:0004648">
    <property type="term" value="F:O-phospho-L-serine:2-oxoglutarate aminotransferase activity"/>
    <property type="evidence" value="ECO:0007669"/>
    <property type="project" value="UniProtKB-EC"/>
</dbReference>
<organism evidence="14 15">
    <name type="scientific">Argiope bruennichi</name>
    <name type="common">Wasp spider</name>
    <name type="synonym">Aranea bruennichi</name>
    <dbReference type="NCBI Taxonomy" id="94029"/>
    <lineage>
        <taxon>Eukaryota</taxon>
        <taxon>Metazoa</taxon>
        <taxon>Ecdysozoa</taxon>
        <taxon>Arthropoda</taxon>
        <taxon>Chelicerata</taxon>
        <taxon>Arachnida</taxon>
        <taxon>Araneae</taxon>
        <taxon>Araneomorphae</taxon>
        <taxon>Entelegynae</taxon>
        <taxon>Araneoidea</taxon>
        <taxon>Araneidae</taxon>
        <taxon>Argiope</taxon>
    </lineage>
</organism>
<dbReference type="EC" id="2.6.1.52" evidence="4"/>
<comment type="pathway">
    <text evidence="2">Amino-acid biosynthesis; L-serine biosynthesis; L-serine from 3-phospho-D-glycerate: step 2/3.</text>
</comment>
<dbReference type="InterPro" id="IPR015424">
    <property type="entry name" value="PyrdxlP-dep_Trfase"/>
</dbReference>
<evidence type="ECO:0000256" key="5">
    <source>
        <dbReference type="ARBA" id="ARBA00022576"/>
    </source>
</evidence>
<dbReference type="HAMAP" id="MF_00160">
    <property type="entry name" value="SerC_aminotrans_5"/>
    <property type="match status" value="1"/>
</dbReference>
<evidence type="ECO:0000313" key="14">
    <source>
        <dbReference type="EMBL" id="KAF8789521.1"/>
    </source>
</evidence>
<dbReference type="PANTHER" id="PTHR43247">
    <property type="entry name" value="PHOSPHOSERINE AMINOTRANSFERASE"/>
    <property type="match status" value="1"/>
</dbReference>
<dbReference type="SUPFAM" id="SSF53383">
    <property type="entry name" value="PLP-dependent transferases"/>
    <property type="match status" value="1"/>
</dbReference>
<dbReference type="AlphaFoldDB" id="A0A8T0FEX2"/>
<evidence type="ECO:0000256" key="7">
    <source>
        <dbReference type="ARBA" id="ARBA00022679"/>
    </source>
</evidence>
<keyword evidence="9" id="KW-0718">Serine biosynthesis</keyword>
<evidence type="ECO:0000256" key="8">
    <source>
        <dbReference type="ARBA" id="ARBA00022898"/>
    </source>
</evidence>
<keyword evidence="6" id="KW-0028">Amino-acid biosynthesis</keyword>
<dbReference type="FunFam" id="3.90.1150.10:FF:000006">
    <property type="entry name" value="Phosphoserine aminotransferase"/>
    <property type="match status" value="1"/>
</dbReference>
<name>A0A8T0FEX2_ARGBR</name>
<evidence type="ECO:0000256" key="1">
    <source>
        <dbReference type="ARBA" id="ARBA00001933"/>
    </source>
</evidence>
<dbReference type="InterPro" id="IPR015422">
    <property type="entry name" value="PyrdxlP-dep_Trfase_small"/>
</dbReference>
<dbReference type="PROSITE" id="PS00595">
    <property type="entry name" value="AA_TRANSFER_CLASS_5"/>
    <property type="match status" value="1"/>
</dbReference>
<dbReference type="InterPro" id="IPR022278">
    <property type="entry name" value="Pser_aminoTfrase"/>
</dbReference>
<dbReference type="InterPro" id="IPR020578">
    <property type="entry name" value="Aminotrans_V_PyrdxlP_BS"/>
</dbReference>
<keyword evidence="5 14" id="KW-0032">Aminotransferase</keyword>
<evidence type="ECO:0000256" key="3">
    <source>
        <dbReference type="ARBA" id="ARBA00006904"/>
    </source>
</evidence>
<reference evidence="14" key="2">
    <citation type="submission" date="2020-06" db="EMBL/GenBank/DDBJ databases">
        <authorList>
            <person name="Sheffer M."/>
        </authorList>
    </citation>
    <scope>NUCLEOTIDE SEQUENCE</scope>
</reference>
<keyword evidence="15" id="KW-1185">Reference proteome</keyword>
<evidence type="ECO:0000256" key="11">
    <source>
        <dbReference type="ARBA" id="ARBA00049007"/>
    </source>
</evidence>
<keyword evidence="8" id="KW-0663">Pyridoxal phosphate</keyword>
<dbReference type="EMBL" id="JABXBU010000012">
    <property type="protein sequence ID" value="KAF8789521.1"/>
    <property type="molecule type" value="Genomic_DNA"/>
</dbReference>
<comment type="cofactor">
    <cofactor evidence="1 12">
        <name>pyridoxal 5'-phosphate</name>
        <dbReference type="ChEBI" id="CHEBI:597326"/>
    </cofactor>
</comment>
<dbReference type="Gene3D" id="3.40.640.10">
    <property type="entry name" value="Type I PLP-dependent aspartate aminotransferase-like (Major domain)"/>
    <property type="match status" value="2"/>
</dbReference>
<evidence type="ECO:0000256" key="6">
    <source>
        <dbReference type="ARBA" id="ARBA00022605"/>
    </source>
</evidence>
<dbReference type="PANTHER" id="PTHR43247:SF1">
    <property type="entry name" value="PHOSPHOSERINE AMINOTRANSFERASE"/>
    <property type="match status" value="1"/>
</dbReference>
<comment type="similarity">
    <text evidence="3">Belongs to the class-V pyridoxal-phosphate-dependent aminotransferase family. SerC subfamily.</text>
</comment>
<proteinExistence type="inferred from homology"/>